<feature type="region of interest" description="Disordered" evidence="1">
    <location>
        <begin position="1"/>
        <end position="46"/>
    </location>
</feature>
<feature type="compositionally biased region" description="Basic residues" evidence="1">
    <location>
        <begin position="129"/>
        <end position="144"/>
    </location>
</feature>
<feature type="region of interest" description="Disordered" evidence="1">
    <location>
        <begin position="59"/>
        <end position="101"/>
    </location>
</feature>
<accession>Q6XNC7</accession>
<dbReference type="EMBL" id="AY223810">
    <property type="protein sequence ID" value="AAP73904.1"/>
    <property type="molecule type" value="Genomic_DNA"/>
</dbReference>
<name>Q6XNC7_RHOER</name>
<geneLocation type="plasmid" evidence="2">
    <name>pBD2</name>
</geneLocation>
<feature type="region of interest" description="Disordered" evidence="1">
    <location>
        <begin position="129"/>
        <end position="165"/>
    </location>
</feature>
<proteinExistence type="predicted"/>
<organism evidence="2">
    <name type="scientific">Rhodococcus erythropolis</name>
    <name type="common">Arthrobacter picolinophilus</name>
    <dbReference type="NCBI Taxonomy" id="1833"/>
    <lineage>
        <taxon>Bacteria</taxon>
        <taxon>Bacillati</taxon>
        <taxon>Actinomycetota</taxon>
        <taxon>Actinomycetes</taxon>
        <taxon>Mycobacteriales</taxon>
        <taxon>Nocardiaceae</taxon>
        <taxon>Rhodococcus</taxon>
        <taxon>Rhodococcus erythropolis group</taxon>
    </lineage>
</organism>
<evidence type="ECO:0000313" key="2">
    <source>
        <dbReference type="EMBL" id="AAP73904.1"/>
    </source>
</evidence>
<sequence length="165" mass="18713">MATLQLPTEGRNRDQNANAPPAHTHSTSSTCHHPRDNLQTPSFCPSEKSFTRTVTAAHEPHLFSSGGQKQTGGPKNDHQFRPPCSARNHRHNTCRHRDDHRLPRSSRWNRQTTFGSWWNARTGHHLGWRRGPRNRGNRLHRSRCHALPQPNSVNEAYRGGSSTAS</sequence>
<protein>
    <submittedName>
        <fullName evidence="2">Uncharacterized protein</fullName>
    </submittedName>
</protein>
<feature type="compositionally biased region" description="Polar residues" evidence="1">
    <location>
        <begin position="149"/>
        <end position="165"/>
    </location>
</feature>
<reference evidence="2" key="1">
    <citation type="journal article" date="2003" name="J. Bacteriol.">
        <title>Complete nucleotide sequence and genetic organization of the 210-kilobase linear plasmid of Rhodococcus erythropolis BD2.</title>
        <authorList>
            <person name="Stecker C."/>
            <person name="Johann A."/>
            <person name="Herzberg C."/>
            <person name="Averhoff B."/>
            <person name="Gottschalk G."/>
        </authorList>
    </citation>
    <scope>NUCLEOTIDE SEQUENCE</scope>
    <source>
        <strain evidence="2">BD2</strain>
        <plasmid evidence="2">pBD2</plasmid>
    </source>
</reference>
<dbReference type="AlphaFoldDB" id="Q6XNC7"/>
<keyword evidence="2" id="KW-0614">Plasmid</keyword>
<gene>
    <name evidence="2" type="ORF">PBD2.019</name>
</gene>
<evidence type="ECO:0000256" key="1">
    <source>
        <dbReference type="SAM" id="MobiDB-lite"/>
    </source>
</evidence>